<organism evidence="1 2">
    <name type="scientific">Amycolatopsis camponoti</name>
    <dbReference type="NCBI Taxonomy" id="2606593"/>
    <lineage>
        <taxon>Bacteria</taxon>
        <taxon>Bacillati</taxon>
        <taxon>Actinomycetota</taxon>
        <taxon>Actinomycetes</taxon>
        <taxon>Pseudonocardiales</taxon>
        <taxon>Pseudonocardiaceae</taxon>
        <taxon>Amycolatopsis</taxon>
    </lineage>
</organism>
<dbReference type="AlphaFoldDB" id="A0A6I8M863"/>
<protein>
    <recommendedName>
        <fullName evidence="3">PE domain-containing protein</fullName>
    </recommendedName>
</protein>
<sequence length="90" mass="9788">MHEWNDLANEFKLDQEHAIVLARTQGPGAEYASGGNAERIQLSGNALIQTLSQREDYCRSMAAKFKAALGKYASTEDDQAAEIKQTGGSL</sequence>
<evidence type="ECO:0000313" key="1">
    <source>
        <dbReference type="EMBL" id="VVJ24092.1"/>
    </source>
</evidence>
<gene>
    <name evidence="1" type="ORF">AA23TX_08968</name>
</gene>
<proteinExistence type="predicted"/>
<evidence type="ECO:0000313" key="2">
    <source>
        <dbReference type="Proteomes" id="UP000399805"/>
    </source>
</evidence>
<keyword evidence="2" id="KW-1185">Reference proteome</keyword>
<dbReference type="RefSeq" id="WP_230863071.1">
    <property type="nucleotide sequence ID" value="NZ_CABVGP010000003.1"/>
</dbReference>
<accession>A0A6I8M863</accession>
<dbReference type="EMBL" id="CABVGP010000003">
    <property type="protein sequence ID" value="VVJ24092.1"/>
    <property type="molecule type" value="Genomic_DNA"/>
</dbReference>
<evidence type="ECO:0008006" key="3">
    <source>
        <dbReference type="Google" id="ProtNLM"/>
    </source>
</evidence>
<dbReference type="Proteomes" id="UP000399805">
    <property type="component" value="Unassembled WGS sequence"/>
</dbReference>
<reference evidence="1 2" key="1">
    <citation type="submission" date="2019-09" db="EMBL/GenBank/DDBJ databases">
        <authorList>
            <person name="Leyn A S."/>
        </authorList>
    </citation>
    <scope>NUCLEOTIDE SEQUENCE [LARGE SCALE GENOMIC DNA]</scope>
    <source>
        <strain evidence="1">AA231_1</strain>
    </source>
</reference>
<name>A0A6I8M863_9PSEU</name>